<proteinExistence type="predicted"/>
<feature type="region of interest" description="Disordered" evidence="1">
    <location>
        <begin position="110"/>
        <end position="173"/>
    </location>
</feature>
<feature type="chain" id="PRO_5017614909" description="DUF3300 domain-containing protein" evidence="2">
    <location>
        <begin position="21"/>
        <end position="173"/>
    </location>
</feature>
<dbReference type="RefSeq" id="WP_116852947.1">
    <property type="nucleotide sequence ID" value="NZ_QTJV01000002.1"/>
</dbReference>
<feature type="compositionally biased region" description="Basic and acidic residues" evidence="1">
    <location>
        <begin position="161"/>
        <end position="173"/>
    </location>
</feature>
<keyword evidence="4" id="KW-1185">Reference proteome</keyword>
<evidence type="ECO:0008006" key="5">
    <source>
        <dbReference type="Google" id="ProtNLM"/>
    </source>
</evidence>
<accession>A0A3E1P5I6</accession>
<dbReference type="AlphaFoldDB" id="A0A3E1P5I6"/>
<reference evidence="3 4" key="1">
    <citation type="submission" date="2018-08" db="EMBL/GenBank/DDBJ databases">
        <title>Chitinophaga sp. K20C18050901, a novel bacterium isolated from forest soil.</title>
        <authorList>
            <person name="Wang C."/>
        </authorList>
    </citation>
    <scope>NUCLEOTIDE SEQUENCE [LARGE SCALE GENOMIC DNA]</scope>
    <source>
        <strain evidence="3 4">K20C18050901</strain>
    </source>
</reference>
<comment type="caution">
    <text evidence="3">The sequence shown here is derived from an EMBL/GenBank/DDBJ whole genome shotgun (WGS) entry which is preliminary data.</text>
</comment>
<evidence type="ECO:0000256" key="1">
    <source>
        <dbReference type="SAM" id="MobiDB-lite"/>
    </source>
</evidence>
<dbReference type="Proteomes" id="UP000261174">
    <property type="component" value="Unassembled WGS sequence"/>
</dbReference>
<feature type="compositionally biased region" description="Basic and acidic residues" evidence="1">
    <location>
        <begin position="141"/>
        <end position="152"/>
    </location>
</feature>
<protein>
    <recommendedName>
        <fullName evidence="5">DUF3300 domain-containing protein</fullName>
    </recommendedName>
</protein>
<gene>
    <name evidence="3" type="ORF">DXN04_08695</name>
</gene>
<dbReference type="EMBL" id="QTJV01000002">
    <property type="protein sequence ID" value="RFM35455.1"/>
    <property type="molecule type" value="Genomic_DNA"/>
</dbReference>
<dbReference type="OrthoDB" id="799522at2"/>
<feature type="compositionally biased region" description="Basic and acidic residues" evidence="1">
    <location>
        <begin position="114"/>
        <end position="134"/>
    </location>
</feature>
<evidence type="ECO:0000256" key="2">
    <source>
        <dbReference type="SAM" id="SignalP"/>
    </source>
</evidence>
<keyword evidence="2" id="KW-0732">Signal</keyword>
<organism evidence="3 4">
    <name type="scientific">Chitinophaga silvisoli</name>
    <dbReference type="NCBI Taxonomy" id="2291814"/>
    <lineage>
        <taxon>Bacteria</taxon>
        <taxon>Pseudomonadati</taxon>
        <taxon>Bacteroidota</taxon>
        <taxon>Chitinophagia</taxon>
        <taxon>Chitinophagales</taxon>
        <taxon>Chitinophagaceae</taxon>
        <taxon>Chitinophaga</taxon>
    </lineage>
</organism>
<name>A0A3E1P5I6_9BACT</name>
<evidence type="ECO:0000313" key="3">
    <source>
        <dbReference type="EMBL" id="RFM35455.1"/>
    </source>
</evidence>
<evidence type="ECO:0000313" key="4">
    <source>
        <dbReference type="Proteomes" id="UP000261174"/>
    </source>
</evidence>
<sequence>MKKLMFLFVAVIGFTAISKAQVNVSINIGAQPAWGPTGYDHVDYYYLPDIDCYYDVPNKVYVYPNGNSWVRAKQLPAKYRNVDLYSAHKVVINGDNRPYMNAAKYRQEYGSFKGRHDQTPIRDSREEKYFESKGHPQHSQWVKDHPGNDGKKGGKKGGNNRNDRNDHPGPDHH</sequence>
<feature type="signal peptide" evidence="2">
    <location>
        <begin position="1"/>
        <end position="20"/>
    </location>
</feature>